<dbReference type="EMBL" id="BK015174">
    <property type="protein sequence ID" value="DAD94196.1"/>
    <property type="molecule type" value="Genomic_DNA"/>
</dbReference>
<proteinExistence type="predicted"/>
<reference evidence="1" key="1">
    <citation type="journal article" date="2021" name="Proc. Natl. Acad. Sci. U.S.A.">
        <title>A Catalog of Tens of Thousands of Viruses from Human Metagenomes Reveals Hidden Associations with Chronic Diseases.</title>
        <authorList>
            <person name="Tisza M.J."/>
            <person name="Buck C.B."/>
        </authorList>
    </citation>
    <scope>NUCLEOTIDE SEQUENCE</scope>
    <source>
        <strain evidence="1">Cttpk5</strain>
    </source>
</reference>
<accession>A0A8S5NIJ2</accession>
<organism evidence="1">
    <name type="scientific">Siphoviridae sp. cttpk5</name>
    <dbReference type="NCBI Taxonomy" id="2826496"/>
    <lineage>
        <taxon>Viruses</taxon>
        <taxon>Duplodnaviria</taxon>
        <taxon>Heunggongvirae</taxon>
        <taxon>Uroviricota</taxon>
        <taxon>Caudoviricetes</taxon>
    </lineage>
</organism>
<protein>
    <submittedName>
        <fullName evidence="1">Uncharacterized protein</fullName>
    </submittedName>
</protein>
<sequence>MDEETKARPEPPCGLPKQGNNCANKSAIFCAKCGWNPEEQARRKALPLTKNGAGLLHKDIGT</sequence>
<evidence type="ECO:0000313" key="1">
    <source>
        <dbReference type="EMBL" id="DAD94196.1"/>
    </source>
</evidence>
<name>A0A8S5NIJ2_9CAUD</name>